<reference evidence="2" key="1">
    <citation type="journal article" date="2019" name="Int. J. Syst. Evol. Microbiol.">
        <title>The Global Catalogue of Microorganisms (GCM) 10K type strain sequencing project: providing services to taxonomists for standard genome sequencing and annotation.</title>
        <authorList>
            <consortium name="The Broad Institute Genomics Platform"/>
            <consortium name="The Broad Institute Genome Sequencing Center for Infectious Disease"/>
            <person name="Wu L."/>
            <person name="Ma J."/>
        </authorList>
    </citation>
    <scope>NUCLEOTIDE SEQUENCE [LARGE SCALE GENOMIC DNA]</scope>
    <source>
        <strain evidence="2">CGMCC 4.1437</strain>
    </source>
</reference>
<dbReference type="EMBL" id="JBHSOF010000012">
    <property type="protein sequence ID" value="MFC5663800.1"/>
    <property type="molecule type" value="Genomic_DNA"/>
</dbReference>
<accession>A0ABW0X1Y5</accession>
<protein>
    <submittedName>
        <fullName evidence="1">Histidine phosphatase family protein</fullName>
    </submittedName>
</protein>
<dbReference type="InterPro" id="IPR013078">
    <property type="entry name" value="His_Pase_superF_clade-1"/>
</dbReference>
<evidence type="ECO:0000313" key="1">
    <source>
        <dbReference type="EMBL" id="MFC5663800.1"/>
    </source>
</evidence>
<comment type="caution">
    <text evidence="1">The sequence shown here is derived from an EMBL/GenBank/DDBJ whole genome shotgun (WGS) entry which is preliminary data.</text>
</comment>
<name>A0ABW0X1Y5_9ACTN</name>
<dbReference type="Gene3D" id="3.40.50.1240">
    <property type="entry name" value="Phosphoglycerate mutase-like"/>
    <property type="match status" value="1"/>
</dbReference>
<dbReference type="InterPro" id="IPR029033">
    <property type="entry name" value="His_PPase_superfam"/>
</dbReference>
<dbReference type="Proteomes" id="UP001595975">
    <property type="component" value="Unassembled WGS sequence"/>
</dbReference>
<dbReference type="Pfam" id="PF00300">
    <property type="entry name" value="His_Phos_1"/>
    <property type="match status" value="1"/>
</dbReference>
<keyword evidence="2" id="KW-1185">Reference proteome</keyword>
<dbReference type="RefSeq" id="WP_380225488.1">
    <property type="nucleotide sequence ID" value="NZ_JBHSOF010000012.1"/>
</dbReference>
<evidence type="ECO:0000313" key="2">
    <source>
        <dbReference type="Proteomes" id="UP001595975"/>
    </source>
</evidence>
<organism evidence="1 2">
    <name type="scientific">Kitasatospora misakiensis</name>
    <dbReference type="NCBI Taxonomy" id="67330"/>
    <lineage>
        <taxon>Bacteria</taxon>
        <taxon>Bacillati</taxon>
        <taxon>Actinomycetota</taxon>
        <taxon>Actinomycetes</taxon>
        <taxon>Kitasatosporales</taxon>
        <taxon>Streptomycetaceae</taxon>
        <taxon>Kitasatospora</taxon>
    </lineage>
</organism>
<proteinExistence type="predicted"/>
<dbReference type="SUPFAM" id="SSF53254">
    <property type="entry name" value="Phosphoglycerate mutase-like"/>
    <property type="match status" value="1"/>
</dbReference>
<sequence length="180" mass="18594">MREASAGDHAEGEAPVDEAGVRAARALGPGLPAAAHRFVSPSARCRRTAEELGLSGAVAEPALRGCATGRWRGRTLDEVAAEEPEAVMAWLTDPAAAPHGGESVRQLWARVAGWLDGSAAGLTGRVLAVAEPDVVRAAALDALGVPDEAFRRLDVPPLAVVELTGRADRWNLRLGGLGTG</sequence>
<gene>
    <name evidence="1" type="ORF">ACFP3U_12495</name>
</gene>